<feature type="compositionally biased region" description="Low complexity" evidence="1">
    <location>
        <begin position="241"/>
        <end position="263"/>
    </location>
</feature>
<feature type="compositionally biased region" description="Polar residues" evidence="1">
    <location>
        <begin position="188"/>
        <end position="211"/>
    </location>
</feature>
<gene>
    <name evidence="2" type="ORF">BGZ96_000978</name>
</gene>
<sequence>MSHPAIAQEPAPVPPSHRGSTGNMPTPTNPAVPRQRQNSLPHVFENHHYQQHQTQHPHQQPYQLQHPQQHHQHQNQQQQQYPSPHSHPGHHPYSTHAQASPKIKGTAAAAAPASPSPVQPGGHRSQHLYQGGYESHHHHQAPTHDQDGSHPRMHSHMEEGGSPYSHSASHLVGDERRHPRPPTGQPRRPSQQYPATSTHGASHQSKISALLNNEDLHRSSGGDPKAMVSPRAGPGSGSGSGSRNLSLGNIHPPNMSSMNSPSSWALSGQPAPGTSSGQQVYNAPLQSPGVGSAGSGSTGYIGAGGSKTSSGNTSRGEGATGSRTQFHAPLEPEVVARLDDLFFKFLQRICSDLNVCDSKGDPIHQPLMAKKMQRLEASTDFRPFKFRIQAFTNAFHESLVREGLTEDILPLRKVKVYLWKHRYISRFNEDGKKQKSKGNHVWNIEARKRPDLSSSSASSTTGSMTATSGSTMTGVSGAGSPEIKTVDGAEVMSTPQGKWEFREYSSRIAGQIIKFARVGVPYIYAPRIWDAQMSCPTADFTSSWLPGWLKWHKGELRGIPGPDDKSCKITVIAEYVREGEKCRLEMEFPLTVSDPQKEGDLMDEDTQEQDQEEEDDDDEEQGGQEGGSSQGEDEVEEEGAEDEDDVDEDEDGSDGEKEGRQDSRQGIHAKASPERRSKRRRQT</sequence>
<name>A0ABQ7KC33_9FUNG</name>
<feature type="region of interest" description="Disordered" evidence="1">
    <location>
        <begin position="1"/>
        <end position="326"/>
    </location>
</feature>
<comment type="caution">
    <text evidence="2">The sequence shown here is derived from an EMBL/GenBank/DDBJ whole genome shotgun (WGS) entry which is preliminary data.</text>
</comment>
<evidence type="ECO:0000313" key="2">
    <source>
        <dbReference type="EMBL" id="KAG0294545.1"/>
    </source>
</evidence>
<dbReference type="Proteomes" id="UP001194696">
    <property type="component" value="Unassembled WGS sequence"/>
</dbReference>
<feature type="compositionally biased region" description="Acidic residues" evidence="1">
    <location>
        <begin position="601"/>
        <end position="622"/>
    </location>
</feature>
<feature type="region of interest" description="Disordered" evidence="1">
    <location>
        <begin position="430"/>
        <end position="483"/>
    </location>
</feature>
<evidence type="ECO:0000313" key="3">
    <source>
        <dbReference type="Proteomes" id="UP001194696"/>
    </source>
</evidence>
<feature type="region of interest" description="Disordered" evidence="1">
    <location>
        <begin position="587"/>
        <end position="683"/>
    </location>
</feature>
<feature type="compositionally biased region" description="Low complexity" evidence="1">
    <location>
        <begin position="51"/>
        <end position="67"/>
    </location>
</feature>
<protein>
    <submittedName>
        <fullName evidence="2">Uncharacterized protein</fullName>
    </submittedName>
</protein>
<feature type="compositionally biased region" description="Basic and acidic residues" evidence="1">
    <location>
        <begin position="142"/>
        <end position="159"/>
    </location>
</feature>
<dbReference type="EMBL" id="JAAAIM010000115">
    <property type="protein sequence ID" value="KAG0294545.1"/>
    <property type="molecule type" value="Genomic_DNA"/>
</dbReference>
<feature type="compositionally biased region" description="Basic and acidic residues" evidence="1">
    <location>
        <begin position="654"/>
        <end position="675"/>
    </location>
</feature>
<feature type="compositionally biased region" description="Acidic residues" evidence="1">
    <location>
        <begin position="631"/>
        <end position="653"/>
    </location>
</feature>
<organism evidence="2 3">
    <name type="scientific">Linnemannia gamsii</name>
    <dbReference type="NCBI Taxonomy" id="64522"/>
    <lineage>
        <taxon>Eukaryota</taxon>
        <taxon>Fungi</taxon>
        <taxon>Fungi incertae sedis</taxon>
        <taxon>Mucoromycota</taxon>
        <taxon>Mortierellomycotina</taxon>
        <taxon>Mortierellomycetes</taxon>
        <taxon>Mortierellales</taxon>
        <taxon>Mortierellaceae</taxon>
        <taxon>Linnemannia</taxon>
    </lineage>
</organism>
<feature type="compositionally biased region" description="Polar residues" evidence="1">
    <location>
        <begin position="272"/>
        <end position="285"/>
    </location>
</feature>
<feature type="compositionally biased region" description="Low complexity" evidence="1">
    <location>
        <begin position="453"/>
        <end position="480"/>
    </location>
</feature>
<feature type="compositionally biased region" description="Low complexity" evidence="1">
    <location>
        <begin position="74"/>
        <end position="96"/>
    </location>
</feature>
<evidence type="ECO:0000256" key="1">
    <source>
        <dbReference type="SAM" id="MobiDB-lite"/>
    </source>
</evidence>
<feature type="compositionally biased region" description="Polar residues" evidence="1">
    <location>
        <begin position="307"/>
        <end position="325"/>
    </location>
</feature>
<proteinExistence type="predicted"/>
<accession>A0ABQ7KC33</accession>
<feature type="compositionally biased region" description="Gly residues" evidence="1">
    <location>
        <begin position="291"/>
        <end position="305"/>
    </location>
</feature>
<keyword evidence="3" id="KW-1185">Reference proteome</keyword>
<reference evidence="2 3" key="1">
    <citation type="journal article" date="2020" name="Fungal Divers.">
        <title>Resolving the Mortierellaceae phylogeny through synthesis of multi-gene phylogenetics and phylogenomics.</title>
        <authorList>
            <person name="Vandepol N."/>
            <person name="Liber J."/>
            <person name="Desiro A."/>
            <person name="Na H."/>
            <person name="Kennedy M."/>
            <person name="Barry K."/>
            <person name="Grigoriev I.V."/>
            <person name="Miller A.N."/>
            <person name="O'Donnell K."/>
            <person name="Stajich J.E."/>
            <person name="Bonito G."/>
        </authorList>
    </citation>
    <scope>NUCLEOTIDE SEQUENCE [LARGE SCALE GENOMIC DNA]</scope>
    <source>
        <strain evidence="2 3">AD045</strain>
    </source>
</reference>